<dbReference type="STRING" id="84531.LA76x_3272"/>
<dbReference type="AlphaFoldDB" id="A0A0S2FCY5"/>
<evidence type="ECO:0000259" key="1">
    <source>
        <dbReference type="Pfam" id="PF13302"/>
    </source>
</evidence>
<organism evidence="2 3">
    <name type="scientific">Lysobacter antibioticus</name>
    <dbReference type="NCBI Taxonomy" id="84531"/>
    <lineage>
        <taxon>Bacteria</taxon>
        <taxon>Pseudomonadati</taxon>
        <taxon>Pseudomonadota</taxon>
        <taxon>Gammaproteobacteria</taxon>
        <taxon>Lysobacterales</taxon>
        <taxon>Lysobacteraceae</taxon>
        <taxon>Lysobacter</taxon>
    </lineage>
</organism>
<keyword evidence="2" id="KW-0808">Transferase</keyword>
<dbReference type="PANTHER" id="PTHR43610">
    <property type="entry name" value="BLL6696 PROTEIN"/>
    <property type="match status" value="1"/>
</dbReference>
<gene>
    <name evidence="2" type="ORF">LA76x_3272</name>
</gene>
<dbReference type="InterPro" id="IPR016181">
    <property type="entry name" value="Acyl_CoA_acyltransferase"/>
</dbReference>
<name>A0A0S2FCY5_LYSAN</name>
<dbReference type="RefSeq" id="WP_057918464.1">
    <property type="nucleotide sequence ID" value="NZ_CP011129.1"/>
</dbReference>
<evidence type="ECO:0000313" key="2">
    <source>
        <dbReference type="EMBL" id="ALN81399.1"/>
    </source>
</evidence>
<dbReference type="PATRIC" id="fig|84531.8.peg.3290"/>
<proteinExistence type="predicted"/>
<dbReference type="PANTHER" id="PTHR43610:SF1">
    <property type="entry name" value="N-ACETYLTRANSFERASE DOMAIN-CONTAINING PROTEIN"/>
    <property type="match status" value="1"/>
</dbReference>
<dbReference type="InterPro" id="IPR000182">
    <property type="entry name" value="GNAT_dom"/>
</dbReference>
<reference evidence="2 3" key="1">
    <citation type="journal article" date="2015" name="BMC Genomics">
        <title>Comparative genomics and metabolic profiling of the genus Lysobacter.</title>
        <authorList>
            <person name="de Bruijn I."/>
            <person name="Cheng X."/>
            <person name="de Jager V."/>
            <person name="Exposito R.G."/>
            <person name="Watrous J."/>
            <person name="Patel N."/>
            <person name="Postma J."/>
            <person name="Dorrestein P.C."/>
            <person name="Kobayashi D."/>
            <person name="Raaijmakers J.M."/>
        </authorList>
    </citation>
    <scope>NUCLEOTIDE SEQUENCE [LARGE SCALE GENOMIC DNA]</scope>
    <source>
        <strain evidence="2 3">76</strain>
    </source>
</reference>
<keyword evidence="3" id="KW-1185">Reference proteome</keyword>
<accession>A0A0S2FCY5</accession>
<dbReference type="Proteomes" id="UP000060787">
    <property type="component" value="Chromosome"/>
</dbReference>
<feature type="domain" description="N-acetyltransferase" evidence="1">
    <location>
        <begin position="21"/>
        <end position="159"/>
    </location>
</feature>
<dbReference type="KEGG" id="lab:LA76x_3272"/>
<evidence type="ECO:0000313" key="3">
    <source>
        <dbReference type="Proteomes" id="UP000060787"/>
    </source>
</evidence>
<dbReference type="EMBL" id="CP011129">
    <property type="protein sequence ID" value="ALN81399.1"/>
    <property type="molecule type" value="Genomic_DNA"/>
</dbReference>
<protein>
    <submittedName>
        <fullName evidence="2">Acetyltransferase domain protein</fullName>
    </submittedName>
</protein>
<dbReference type="Gene3D" id="3.40.630.30">
    <property type="match status" value="1"/>
</dbReference>
<dbReference type="eggNOG" id="COG1670">
    <property type="taxonomic scope" value="Bacteria"/>
</dbReference>
<dbReference type="SUPFAM" id="SSF55729">
    <property type="entry name" value="Acyl-CoA N-acyltransferases (Nat)"/>
    <property type="match status" value="1"/>
</dbReference>
<dbReference type="Pfam" id="PF13302">
    <property type="entry name" value="Acetyltransf_3"/>
    <property type="match status" value="1"/>
</dbReference>
<dbReference type="GO" id="GO:0016747">
    <property type="term" value="F:acyltransferase activity, transferring groups other than amino-acyl groups"/>
    <property type="evidence" value="ECO:0007669"/>
    <property type="project" value="InterPro"/>
</dbReference>
<sequence>MNEDRTAAAWHRPIRLSGEHVTLEPLSYAHADGLRTALADGELARAWYTNVPAPEAVEAYVDAALAMQGRGTAWAYAVLDAAGEVVGSTRYYDMDAGVPRLQIGYTFYAPRVQRTGLNTEAKLLLLGHAFEALDCIAVGFETSWFNLASRTAIARLGAKQDGVLRNHRRHADGSRRDTVAFSIIDNEWPAVKRNLQYKLEQHAAKQQASGGKTHG</sequence>